<proteinExistence type="predicted"/>
<dbReference type="KEGG" id="vbo:CKY39_12160"/>
<name>A0A250DHN4_9BURK</name>
<dbReference type="EMBL" id="CP023284">
    <property type="protein sequence ID" value="ATA53887.1"/>
    <property type="molecule type" value="Genomic_DNA"/>
</dbReference>
<evidence type="ECO:0008006" key="3">
    <source>
        <dbReference type="Google" id="ProtNLM"/>
    </source>
</evidence>
<dbReference type="AlphaFoldDB" id="A0A250DHN4"/>
<dbReference type="InterPro" id="IPR013785">
    <property type="entry name" value="Aldolase_TIM"/>
</dbReference>
<gene>
    <name evidence="1" type="ORF">CKY39_12160</name>
</gene>
<protein>
    <recommendedName>
        <fullName evidence="3">Phosphoribosylanthranilate isomerase</fullName>
    </recommendedName>
</protein>
<dbReference type="Gene3D" id="3.20.20.70">
    <property type="entry name" value="Aldolase class I"/>
    <property type="match status" value="1"/>
</dbReference>
<organism evidence="1 2">
    <name type="scientific">Variovorax boronicumulans</name>
    <dbReference type="NCBI Taxonomy" id="436515"/>
    <lineage>
        <taxon>Bacteria</taxon>
        <taxon>Pseudomonadati</taxon>
        <taxon>Pseudomonadota</taxon>
        <taxon>Betaproteobacteria</taxon>
        <taxon>Burkholderiales</taxon>
        <taxon>Comamonadaceae</taxon>
        <taxon>Variovorax</taxon>
    </lineage>
</organism>
<dbReference type="SUPFAM" id="SSF51366">
    <property type="entry name" value="Ribulose-phoshate binding barrel"/>
    <property type="match status" value="1"/>
</dbReference>
<dbReference type="InterPro" id="IPR011060">
    <property type="entry name" value="RibuloseP-bd_barrel"/>
</dbReference>
<accession>A0A250DHN4</accession>
<reference evidence="1 2" key="1">
    <citation type="submission" date="2017-09" db="EMBL/GenBank/DDBJ databases">
        <title>The diverse metabolic capabilities of V. boronicumulans make it an excellent choice for continued studies on novel biodegradation.</title>
        <authorList>
            <person name="Sun S."/>
        </authorList>
    </citation>
    <scope>NUCLEOTIDE SEQUENCE [LARGE SCALE GENOMIC DNA]</scope>
    <source>
        <strain evidence="1 2">J1</strain>
    </source>
</reference>
<sequence>MTALPNFITFTGADEATDVAGMVELAALYPIEWGILFSPSRQGNEPRYPSYSFIQRLTWCIPSLRLSAHLCGGHSDDLLANSETLVDPLLWRFERVQVNTSLRGIDTSRLAAWAEEIADKLEPILQCRGAFPTEEDVQWIFDASGGRGIAPAAWPEPGESVDALRGYAGGLNPDNVATAVATIGAKDDNYWLDMETGVRDENDRFSLAKCRAVCEAVYGLRTKEPEHG</sequence>
<evidence type="ECO:0000313" key="2">
    <source>
        <dbReference type="Proteomes" id="UP000217154"/>
    </source>
</evidence>
<dbReference type="RefSeq" id="WP_095744630.1">
    <property type="nucleotide sequence ID" value="NZ_CP023284.1"/>
</dbReference>
<dbReference type="Proteomes" id="UP000217154">
    <property type="component" value="Chromosome"/>
</dbReference>
<evidence type="ECO:0000313" key="1">
    <source>
        <dbReference type="EMBL" id="ATA53887.1"/>
    </source>
</evidence>